<dbReference type="InterPro" id="IPR003661">
    <property type="entry name" value="HisK_dim/P_dom"/>
</dbReference>
<dbReference type="Pfam" id="PF02518">
    <property type="entry name" value="HATPase_c"/>
    <property type="match status" value="1"/>
</dbReference>
<keyword evidence="9" id="KW-0472">Membrane</keyword>
<keyword evidence="9" id="KW-1133">Transmembrane helix</keyword>
<evidence type="ECO:0000256" key="3">
    <source>
        <dbReference type="ARBA" id="ARBA00022553"/>
    </source>
</evidence>
<evidence type="ECO:0000256" key="6">
    <source>
        <dbReference type="ARBA" id="ARBA00022777"/>
    </source>
</evidence>
<keyword evidence="6 11" id="KW-0418">Kinase</keyword>
<evidence type="ECO:0000256" key="1">
    <source>
        <dbReference type="ARBA" id="ARBA00000085"/>
    </source>
</evidence>
<evidence type="ECO:0000259" key="10">
    <source>
        <dbReference type="PROSITE" id="PS50109"/>
    </source>
</evidence>
<dbReference type="PANTHER" id="PTHR42878:SF7">
    <property type="entry name" value="SENSOR HISTIDINE KINASE GLRK"/>
    <property type="match status" value="1"/>
</dbReference>
<protein>
    <recommendedName>
        <fullName evidence="2">histidine kinase</fullName>
        <ecNumber evidence="2">2.7.13.3</ecNumber>
    </recommendedName>
</protein>
<dbReference type="InterPro" id="IPR003594">
    <property type="entry name" value="HATPase_dom"/>
</dbReference>
<sequence length="533" mass="58026">MSRSPQPRPATPDYQHRELSLFSLYRVLQAGVLVTLTFGPVAALAPKPGHETQLAIVSIFYLVASMALFVMARRARNLTPPTIIGICIDVLVASLVAHAAPSATAGVALMLLFHVGASSLLLSLRAALGIAVLAGAGLSAAFLWTLLVEQQTPRPFAELMMFTVSYLAIAALTHQLRNQMRATEALAEQRGADAVRLAEVNELIIRRMRTGVLLVDREAQISLANEAAMLLLGEGAAGTRNLAEAAPELALRLSEWLRNGLANDTPLRLGSDQFEVVPRFARLLANSDNTLIFLDDTSLVSRRAESLTLAAMGRFSASLAHEIRNPLAAISYAAQLLEESRELPDVDRRMVQIILQQCMRTNTIVESVLGLARRERATAEHIELVAFLRNFIEEFRQSVPDETDNISLAVSQPLVSALVDSRHLHQVLTAMVQNARRHGHMPGQPARITLHAYRLDETPVIDVIDRGPGIPESVVPQLFRPFFTTSEHGTGLGLYIARELCRANGASLDYVPLPGGGCCFRITMPGQHSLLPA</sequence>
<comment type="catalytic activity">
    <reaction evidence="1">
        <text>ATP + protein L-histidine = ADP + protein N-phospho-L-histidine.</text>
        <dbReference type="EC" id="2.7.13.3"/>
    </reaction>
</comment>
<evidence type="ECO:0000256" key="9">
    <source>
        <dbReference type="SAM" id="Phobius"/>
    </source>
</evidence>
<comment type="caution">
    <text evidence="11">The sequence shown here is derived from an EMBL/GenBank/DDBJ whole genome shotgun (WGS) entry which is preliminary data.</text>
</comment>
<keyword evidence="3" id="KW-0597">Phosphoprotein</keyword>
<accession>A0ABW2YB35</accession>
<dbReference type="Proteomes" id="UP001597110">
    <property type="component" value="Unassembled WGS sequence"/>
</dbReference>
<dbReference type="PRINTS" id="PR00344">
    <property type="entry name" value="BCTRLSENSOR"/>
</dbReference>
<keyword evidence="12" id="KW-1185">Reference proteome</keyword>
<dbReference type="GO" id="GO:0016301">
    <property type="term" value="F:kinase activity"/>
    <property type="evidence" value="ECO:0007669"/>
    <property type="project" value="UniProtKB-KW"/>
</dbReference>
<dbReference type="InterPro" id="IPR005467">
    <property type="entry name" value="His_kinase_dom"/>
</dbReference>
<evidence type="ECO:0000256" key="7">
    <source>
        <dbReference type="ARBA" id="ARBA00022840"/>
    </source>
</evidence>
<evidence type="ECO:0000313" key="11">
    <source>
        <dbReference type="EMBL" id="MFD0725759.1"/>
    </source>
</evidence>
<feature type="domain" description="Histidine kinase" evidence="10">
    <location>
        <begin position="318"/>
        <end position="528"/>
    </location>
</feature>
<evidence type="ECO:0000256" key="5">
    <source>
        <dbReference type="ARBA" id="ARBA00022741"/>
    </source>
</evidence>
<dbReference type="Pfam" id="PF00512">
    <property type="entry name" value="HisKA"/>
    <property type="match status" value="1"/>
</dbReference>
<dbReference type="InterPro" id="IPR036890">
    <property type="entry name" value="HATPase_C_sf"/>
</dbReference>
<name>A0ABW2YB35_9GAMM</name>
<keyword evidence="7" id="KW-0067">ATP-binding</keyword>
<dbReference type="InterPro" id="IPR050351">
    <property type="entry name" value="BphY/WalK/GraS-like"/>
</dbReference>
<dbReference type="InterPro" id="IPR036097">
    <property type="entry name" value="HisK_dim/P_sf"/>
</dbReference>
<keyword evidence="5" id="KW-0547">Nucleotide-binding</keyword>
<feature type="transmembrane region" description="Helical" evidence="9">
    <location>
        <begin position="126"/>
        <end position="147"/>
    </location>
</feature>
<keyword evidence="8" id="KW-0902">Two-component regulatory system</keyword>
<keyword evidence="4" id="KW-0808">Transferase</keyword>
<dbReference type="Gene3D" id="1.10.287.130">
    <property type="match status" value="1"/>
</dbReference>
<dbReference type="InterPro" id="IPR004358">
    <property type="entry name" value="Sig_transdc_His_kin-like_C"/>
</dbReference>
<feature type="transmembrane region" description="Helical" evidence="9">
    <location>
        <begin position="159"/>
        <end position="176"/>
    </location>
</feature>
<gene>
    <name evidence="11" type="ORF">ACFQ0E_09120</name>
</gene>
<dbReference type="PANTHER" id="PTHR42878">
    <property type="entry name" value="TWO-COMPONENT HISTIDINE KINASE"/>
    <property type="match status" value="1"/>
</dbReference>
<dbReference type="Pfam" id="PF25323">
    <property type="entry name" value="6TM_PilS"/>
    <property type="match status" value="1"/>
</dbReference>
<dbReference type="SUPFAM" id="SSF55874">
    <property type="entry name" value="ATPase domain of HSP90 chaperone/DNA topoisomerase II/histidine kinase"/>
    <property type="match status" value="1"/>
</dbReference>
<feature type="transmembrane region" description="Helical" evidence="9">
    <location>
        <begin position="83"/>
        <end position="114"/>
    </location>
</feature>
<evidence type="ECO:0000313" key="12">
    <source>
        <dbReference type="Proteomes" id="UP001597110"/>
    </source>
</evidence>
<proteinExistence type="predicted"/>
<evidence type="ECO:0000256" key="8">
    <source>
        <dbReference type="ARBA" id="ARBA00023012"/>
    </source>
</evidence>
<reference evidence="12" key="1">
    <citation type="journal article" date="2019" name="Int. J. Syst. Evol. Microbiol.">
        <title>The Global Catalogue of Microorganisms (GCM) 10K type strain sequencing project: providing services to taxonomists for standard genome sequencing and annotation.</title>
        <authorList>
            <consortium name="The Broad Institute Genomics Platform"/>
            <consortium name="The Broad Institute Genome Sequencing Center for Infectious Disease"/>
            <person name="Wu L."/>
            <person name="Ma J."/>
        </authorList>
    </citation>
    <scope>NUCLEOTIDE SEQUENCE [LARGE SCALE GENOMIC DNA]</scope>
    <source>
        <strain evidence="12">CCUG 55585</strain>
    </source>
</reference>
<organism evidence="11 12">
    <name type="scientific">Lysobacter brunescens</name>
    <dbReference type="NCBI Taxonomy" id="262323"/>
    <lineage>
        <taxon>Bacteria</taxon>
        <taxon>Pseudomonadati</taxon>
        <taxon>Pseudomonadota</taxon>
        <taxon>Gammaproteobacteria</taxon>
        <taxon>Lysobacterales</taxon>
        <taxon>Lysobacteraceae</taxon>
        <taxon>Lysobacter</taxon>
    </lineage>
</organism>
<dbReference type="Gene3D" id="3.30.565.10">
    <property type="entry name" value="Histidine kinase-like ATPase, C-terminal domain"/>
    <property type="match status" value="1"/>
</dbReference>
<dbReference type="EC" id="2.7.13.3" evidence="2"/>
<dbReference type="CDD" id="cd00082">
    <property type="entry name" value="HisKA"/>
    <property type="match status" value="1"/>
</dbReference>
<keyword evidence="9" id="KW-0812">Transmembrane</keyword>
<evidence type="ECO:0000256" key="4">
    <source>
        <dbReference type="ARBA" id="ARBA00022679"/>
    </source>
</evidence>
<dbReference type="SMART" id="SM00387">
    <property type="entry name" value="HATPase_c"/>
    <property type="match status" value="1"/>
</dbReference>
<dbReference type="RefSeq" id="WP_386823343.1">
    <property type="nucleotide sequence ID" value="NZ_JBHTIF010000001.1"/>
</dbReference>
<dbReference type="PROSITE" id="PS50109">
    <property type="entry name" value="HIS_KIN"/>
    <property type="match status" value="1"/>
</dbReference>
<feature type="transmembrane region" description="Helical" evidence="9">
    <location>
        <begin position="21"/>
        <end position="42"/>
    </location>
</feature>
<feature type="transmembrane region" description="Helical" evidence="9">
    <location>
        <begin position="54"/>
        <end position="71"/>
    </location>
</feature>
<evidence type="ECO:0000256" key="2">
    <source>
        <dbReference type="ARBA" id="ARBA00012438"/>
    </source>
</evidence>
<dbReference type="SUPFAM" id="SSF47384">
    <property type="entry name" value="Homodimeric domain of signal transducing histidine kinase"/>
    <property type="match status" value="1"/>
</dbReference>
<dbReference type="EMBL" id="JBHTIF010000001">
    <property type="protein sequence ID" value="MFD0725759.1"/>
    <property type="molecule type" value="Genomic_DNA"/>
</dbReference>
<dbReference type="SMART" id="SM00388">
    <property type="entry name" value="HisKA"/>
    <property type="match status" value="1"/>
</dbReference>